<evidence type="ECO:0000256" key="18">
    <source>
        <dbReference type="PIRSR" id="PIRSR006135-1"/>
    </source>
</evidence>
<feature type="active site" description="GMP-histidine intermediate" evidence="18">
    <location>
        <position position="53"/>
    </location>
</feature>
<evidence type="ECO:0000256" key="13">
    <source>
        <dbReference type="ARBA" id="ARBA00022777"/>
    </source>
</evidence>
<dbReference type="PANTHER" id="PTHR34848:SF1">
    <property type="entry name" value="BIFUNCTIONAL ADENOSYLCOBALAMIN BIOSYNTHESIS PROTEIN COBU"/>
    <property type="match status" value="1"/>
</dbReference>
<protein>
    <recommendedName>
        <fullName evidence="16">Adenosylcobinamide kinase</fullName>
        <ecNumber evidence="8">2.7.1.156</ecNumber>
        <ecNumber evidence="9">2.7.7.62</ecNumber>
    </recommendedName>
    <alternativeName>
        <fullName evidence="17">Adenosylcobinamide-phosphate guanylyltransferase</fullName>
    </alternativeName>
</protein>
<accession>A0A4P6ZZF7</accession>
<evidence type="ECO:0000256" key="15">
    <source>
        <dbReference type="ARBA" id="ARBA00023134"/>
    </source>
</evidence>
<dbReference type="PANTHER" id="PTHR34848">
    <property type="match status" value="1"/>
</dbReference>
<gene>
    <name evidence="20" type="ORF">E2636_13670</name>
</gene>
<feature type="binding site" evidence="19">
    <location>
        <begin position="37"/>
        <end position="39"/>
    </location>
    <ligand>
        <name>GTP</name>
        <dbReference type="ChEBI" id="CHEBI:37565"/>
    </ligand>
</feature>
<dbReference type="PIRSF" id="PIRSF006135">
    <property type="entry name" value="CobU"/>
    <property type="match status" value="1"/>
</dbReference>
<reference evidence="20 21" key="1">
    <citation type="submission" date="2019-03" db="EMBL/GenBank/DDBJ databases">
        <title>Complete genome sequence of Paenisporosarcina antarctica CGMCC 1.6503T.</title>
        <authorList>
            <person name="Rong J.-C."/>
            <person name="Chi N.-Y."/>
            <person name="Zhang Q.-F."/>
        </authorList>
    </citation>
    <scope>NUCLEOTIDE SEQUENCE [LARGE SCALE GENOMIC DNA]</scope>
    <source>
        <strain evidence="20 21">CGMCC 1.6503</strain>
    </source>
</reference>
<comment type="similarity">
    <text evidence="7">Belongs to the CobU/CobP family.</text>
</comment>
<evidence type="ECO:0000256" key="7">
    <source>
        <dbReference type="ARBA" id="ARBA00007490"/>
    </source>
</evidence>
<keyword evidence="13" id="KW-0418">Kinase</keyword>
<evidence type="ECO:0000256" key="6">
    <source>
        <dbReference type="ARBA" id="ARBA00005159"/>
    </source>
</evidence>
<evidence type="ECO:0000256" key="14">
    <source>
        <dbReference type="ARBA" id="ARBA00022840"/>
    </source>
</evidence>
<keyword evidence="10" id="KW-0169">Cobalamin biosynthesis</keyword>
<dbReference type="KEGG" id="panc:E2636_13670"/>
<dbReference type="AlphaFoldDB" id="A0A4P6ZZF7"/>
<evidence type="ECO:0000256" key="11">
    <source>
        <dbReference type="ARBA" id="ARBA00022679"/>
    </source>
</evidence>
<evidence type="ECO:0000313" key="20">
    <source>
        <dbReference type="EMBL" id="QBP42130.1"/>
    </source>
</evidence>
<comment type="catalytic activity">
    <reaction evidence="1">
        <text>adenosylcob(III)inamide + ATP = adenosylcob(III)inamide phosphate + ADP + H(+)</text>
        <dbReference type="Rhea" id="RHEA:15769"/>
        <dbReference type="ChEBI" id="CHEBI:2480"/>
        <dbReference type="ChEBI" id="CHEBI:15378"/>
        <dbReference type="ChEBI" id="CHEBI:30616"/>
        <dbReference type="ChEBI" id="CHEBI:58502"/>
        <dbReference type="ChEBI" id="CHEBI:456216"/>
        <dbReference type="EC" id="2.7.1.156"/>
    </reaction>
</comment>
<evidence type="ECO:0000256" key="4">
    <source>
        <dbReference type="ARBA" id="ARBA00003889"/>
    </source>
</evidence>
<dbReference type="CDD" id="cd00544">
    <property type="entry name" value="CobU"/>
    <property type="match status" value="1"/>
</dbReference>
<dbReference type="GO" id="GO:0008820">
    <property type="term" value="F:cobinamide phosphate guanylyltransferase activity"/>
    <property type="evidence" value="ECO:0007669"/>
    <property type="project" value="UniProtKB-EC"/>
</dbReference>
<evidence type="ECO:0000256" key="5">
    <source>
        <dbReference type="ARBA" id="ARBA00004692"/>
    </source>
</evidence>
<keyword evidence="14" id="KW-0067">ATP-binding</keyword>
<proteinExistence type="inferred from homology"/>
<evidence type="ECO:0000256" key="3">
    <source>
        <dbReference type="ARBA" id="ARBA00001522"/>
    </source>
</evidence>
<evidence type="ECO:0000256" key="16">
    <source>
        <dbReference type="ARBA" id="ARBA00029570"/>
    </source>
</evidence>
<dbReference type="InterPro" id="IPR003203">
    <property type="entry name" value="CobU/CobP"/>
</dbReference>
<name>A0A4P6ZZF7_9BACL</name>
<evidence type="ECO:0000256" key="8">
    <source>
        <dbReference type="ARBA" id="ARBA00012016"/>
    </source>
</evidence>
<comment type="function">
    <text evidence="4">Catalyzes ATP-dependent phosphorylation of adenosylcobinamide and addition of GMP to adenosylcobinamide phosphate.</text>
</comment>
<dbReference type="GO" id="GO:0005524">
    <property type="term" value="F:ATP binding"/>
    <property type="evidence" value="ECO:0007669"/>
    <property type="project" value="UniProtKB-KW"/>
</dbReference>
<sequence length="188" mass="21853">MVRGTLTFISGGVRSGKTAFAENWLMDRNCSRLIYLATGVASDDEMQLRINRHQQDRIAYKEKWTTIEQPRKIEEIIPHILPGDGVLFDCVTTWLANELYEGWATENPCFKRNNCMEEKQQQFHKTISSWLHNGADVVVISNEVLDEPLSNISDVLLYQQWLGRLHQWLVQQSDHAFELTYGLAKKWK</sequence>
<dbReference type="EMBL" id="CP038015">
    <property type="protein sequence ID" value="QBP42130.1"/>
    <property type="molecule type" value="Genomic_DNA"/>
</dbReference>
<dbReference type="GO" id="GO:0043752">
    <property type="term" value="F:adenosylcobinamide kinase activity"/>
    <property type="evidence" value="ECO:0007669"/>
    <property type="project" value="UniProtKB-EC"/>
</dbReference>
<dbReference type="InterPro" id="IPR027417">
    <property type="entry name" value="P-loop_NTPase"/>
</dbReference>
<dbReference type="EC" id="2.7.1.156" evidence="8"/>
<evidence type="ECO:0000256" key="12">
    <source>
        <dbReference type="ARBA" id="ARBA00022741"/>
    </source>
</evidence>
<comment type="pathway">
    <text evidence="6">Cofactor biosynthesis; adenosylcobalamin biosynthesis; adenosylcobalamin from cob(II)yrinate a,c-diamide: step 5/7.</text>
</comment>
<evidence type="ECO:0000256" key="10">
    <source>
        <dbReference type="ARBA" id="ARBA00022573"/>
    </source>
</evidence>
<evidence type="ECO:0000256" key="9">
    <source>
        <dbReference type="ARBA" id="ARBA00012523"/>
    </source>
</evidence>
<comment type="pathway">
    <text evidence="5">Cofactor biosynthesis; adenosylcobalamin biosynthesis; adenosylcobalamin from cob(II)yrinate a,c-diamide: step 6/7.</text>
</comment>
<organism evidence="20 21">
    <name type="scientific">Paenisporosarcina antarctica</name>
    <dbReference type="NCBI Taxonomy" id="417367"/>
    <lineage>
        <taxon>Bacteria</taxon>
        <taxon>Bacillati</taxon>
        <taxon>Bacillota</taxon>
        <taxon>Bacilli</taxon>
        <taxon>Bacillales</taxon>
        <taxon>Caryophanaceae</taxon>
        <taxon>Paenisporosarcina</taxon>
    </lineage>
</organism>
<keyword evidence="12 19" id="KW-0547">Nucleotide-binding</keyword>
<keyword evidence="11" id="KW-0808">Transferase</keyword>
<dbReference type="RefSeq" id="WP_134210688.1">
    <property type="nucleotide sequence ID" value="NZ_CP038015.1"/>
</dbReference>
<dbReference type="Pfam" id="PF02283">
    <property type="entry name" value="CobU"/>
    <property type="match status" value="1"/>
</dbReference>
<evidence type="ECO:0000256" key="2">
    <source>
        <dbReference type="ARBA" id="ARBA00000711"/>
    </source>
</evidence>
<evidence type="ECO:0000313" key="21">
    <source>
        <dbReference type="Proteomes" id="UP000294292"/>
    </source>
</evidence>
<keyword evidence="21" id="KW-1185">Reference proteome</keyword>
<dbReference type="Gene3D" id="3.40.50.300">
    <property type="entry name" value="P-loop containing nucleotide triphosphate hydrolases"/>
    <property type="match status" value="1"/>
</dbReference>
<dbReference type="UniPathway" id="UPA00148">
    <property type="reaction ID" value="UER00236"/>
</dbReference>
<comment type="catalytic activity">
    <reaction evidence="3">
        <text>adenosylcob(III)inamide + GTP = adenosylcob(III)inamide phosphate + GDP + H(+)</text>
        <dbReference type="Rhea" id="RHEA:15765"/>
        <dbReference type="ChEBI" id="CHEBI:2480"/>
        <dbReference type="ChEBI" id="CHEBI:15378"/>
        <dbReference type="ChEBI" id="CHEBI:37565"/>
        <dbReference type="ChEBI" id="CHEBI:58189"/>
        <dbReference type="ChEBI" id="CHEBI:58502"/>
        <dbReference type="EC" id="2.7.1.156"/>
    </reaction>
</comment>
<evidence type="ECO:0000256" key="17">
    <source>
        <dbReference type="ARBA" id="ARBA00030571"/>
    </source>
</evidence>
<dbReference type="GO" id="GO:0009236">
    <property type="term" value="P:cobalamin biosynthetic process"/>
    <property type="evidence" value="ECO:0007669"/>
    <property type="project" value="UniProtKB-UniPathway"/>
</dbReference>
<feature type="binding site" evidence="19">
    <location>
        <position position="89"/>
    </location>
    <ligand>
        <name>GTP</name>
        <dbReference type="ChEBI" id="CHEBI:37565"/>
    </ligand>
</feature>
<dbReference type="OrthoDB" id="9799422at2"/>
<evidence type="ECO:0000256" key="19">
    <source>
        <dbReference type="PIRSR" id="PIRSR006135-2"/>
    </source>
</evidence>
<dbReference type="Proteomes" id="UP000294292">
    <property type="component" value="Chromosome"/>
</dbReference>
<comment type="catalytic activity">
    <reaction evidence="2">
        <text>adenosylcob(III)inamide phosphate + GTP + H(+) = adenosylcob(III)inamide-GDP + diphosphate</text>
        <dbReference type="Rhea" id="RHEA:22712"/>
        <dbReference type="ChEBI" id="CHEBI:15378"/>
        <dbReference type="ChEBI" id="CHEBI:33019"/>
        <dbReference type="ChEBI" id="CHEBI:37565"/>
        <dbReference type="ChEBI" id="CHEBI:58502"/>
        <dbReference type="ChEBI" id="CHEBI:60487"/>
        <dbReference type="EC" id="2.7.7.62"/>
    </reaction>
</comment>
<dbReference type="EC" id="2.7.7.62" evidence="9"/>
<evidence type="ECO:0000256" key="1">
    <source>
        <dbReference type="ARBA" id="ARBA00000312"/>
    </source>
</evidence>
<keyword evidence="15 19" id="KW-0342">GTP-binding</keyword>
<dbReference type="GO" id="GO:0005525">
    <property type="term" value="F:GTP binding"/>
    <property type="evidence" value="ECO:0007669"/>
    <property type="project" value="UniProtKB-KW"/>
</dbReference>
<feature type="binding site" evidence="19">
    <location>
        <position position="68"/>
    </location>
    <ligand>
        <name>GTP</name>
        <dbReference type="ChEBI" id="CHEBI:37565"/>
    </ligand>
</feature>
<dbReference type="SUPFAM" id="SSF52540">
    <property type="entry name" value="P-loop containing nucleoside triphosphate hydrolases"/>
    <property type="match status" value="1"/>
</dbReference>